<name>A0A6N2TCT5_9FIRM</name>
<organism evidence="1">
    <name type="scientific">Anaerococcus vaginalis</name>
    <dbReference type="NCBI Taxonomy" id="33037"/>
    <lineage>
        <taxon>Bacteria</taxon>
        <taxon>Bacillati</taxon>
        <taxon>Bacillota</taxon>
        <taxon>Tissierellia</taxon>
        <taxon>Tissierellales</taxon>
        <taxon>Peptoniphilaceae</taxon>
        <taxon>Anaerococcus</taxon>
    </lineage>
</organism>
<dbReference type="AlphaFoldDB" id="A0A6N2TCT5"/>
<sequence>MAKKIVKFDEIEDALKDFSKEDKINEKNPYLKNQKNSKNPLDDSRQFLKEKIEEFLIDLENGNSKFSWIDKLMGEKNIDEEDKDKIANIHYGLPSHIHGNYRDGLIYLCLFNPNVVEIQDSNLIYKSEKSEKKSTNICSIKDYYTKPPMVEGKNDLANEEFWTIINGYKTWYKNEKKEENINKLVDIIISEESTLTKELKNMDKDHYYIDKYYKVLKSEVIDKLENNDKKYKITDRIVNIDLCPFRAKNAGTVTNEILNTQFSEFSAYIIWYRIGKYLNDLDKFRNDERKYLEKPVFIFRSYKNNGKKKKIRWECKLVDTLYRINDEKINKKYIEEYISAVRGKFFYYFPNQSGMISQNNLRKFVSKDEFDGIKGLINKQN</sequence>
<gene>
    <name evidence="1" type="ORF">AVLFYP127_00583</name>
</gene>
<reference evidence="1" key="1">
    <citation type="submission" date="2019-11" db="EMBL/GenBank/DDBJ databases">
        <authorList>
            <person name="Feng L."/>
        </authorList>
    </citation>
    <scope>NUCLEOTIDE SEQUENCE</scope>
    <source>
        <strain evidence="1">AvaginalisLFYP127</strain>
    </source>
</reference>
<protein>
    <submittedName>
        <fullName evidence="1">Uncharacterized protein</fullName>
    </submittedName>
</protein>
<accession>A0A6N2TCT5</accession>
<proteinExistence type="predicted"/>
<evidence type="ECO:0000313" key="1">
    <source>
        <dbReference type="EMBL" id="VYT03478.1"/>
    </source>
</evidence>
<dbReference type="RefSeq" id="WP_156329123.1">
    <property type="nucleotide sequence ID" value="NZ_CACRSW010000026.1"/>
</dbReference>
<dbReference type="EMBL" id="CACRSW010000026">
    <property type="protein sequence ID" value="VYT03478.1"/>
    <property type="molecule type" value="Genomic_DNA"/>
</dbReference>